<dbReference type="InterPro" id="IPR011048">
    <property type="entry name" value="Haem_d1_sf"/>
</dbReference>
<accession>A0A317N301</accession>
<dbReference type="Gene3D" id="2.130.10.10">
    <property type="entry name" value="YVTN repeat-like/Quinoprotein amine dehydrogenase"/>
    <property type="match status" value="2"/>
</dbReference>
<dbReference type="Pfam" id="PF10282">
    <property type="entry name" value="Lactonase"/>
    <property type="match status" value="1"/>
</dbReference>
<dbReference type="PANTHER" id="PTHR30344:SF1">
    <property type="entry name" value="6-PHOSPHOGLUCONOLACTONASE"/>
    <property type="match status" value="1"/>
</dbReference>
<protein>
    <submittedName>
        <fullName evidence="3">6-phosphogluconolactonase (Cycloisomerase 2 family)</fullName>
    </submittedName>
</protein>
<organism evidence="3 4">
    <name type="scientific">Nocardia neocaledoniensis</name>
    <dbReference type="NCBI Taxonomy" id="236511"/>
    <lineage>
        <taxon>Bacteria</taxon>
        <taxon>Bacillati</taxon>
        <taxon>Actinomycetota</taxon>
        <taxon>Actinomycetes</taxon>
        <taxon>Mycobacteriales</taxon>
        <taxon>Nocardiaceae</taxon>
        <taxon>Nocardia</taxon>
    </lineage>
</organism>
<keyword evidence="4" id="KW-1185">Reference proteome</keyword>
<comment type="similarity">
    <text evidence="1">Belongs to the cycloisomerase 2 family.</text>
</comment>
<keyword evidence="3" id="KW-0413">Isomerase</keyword>
<evidence type="ECO:0000256" key="1">
    <source>
        <dbReference type="ARBA" id="ARBA00005564"/>
    </source>
</evidence>
<dbReference type="InterPro" id="IPR015943">
    <property type="entry name" value="WD40/YVTN_repeat-like_dom_sf"/>
</dbReference>
<dbReference type="SUPFAM" id="SSF51004">
    <property type="entry name" value="C-terminal (heme d1) domain of cytochrome cd1-nitrite reductase"/>
    <property type="match status" value="1"/>
</dbReference>
<evidence type="ECO:0000313" key="3">
    <source>
        <dbReference type="EMBL" id="PWV68940.1"/>
    </source>
</evidence>
<dbReference type="RefSeq" id="WP_167456465.1">
    <property type="nucleotide sequence ID" value="NZ_QGTL01000016.1"/>
</dbReference>
<gene>
    <name evidence="3" type="ORF">DFR69_11664</name>
</gene>
<reference evidence="3 4" key="1">
    <citation type="submission" date="2018-05" db="EMBL/GenBank/DDBJ databases">
        <title>Genomic Encyclopedia of Type Strains, Phase IV (KMG-IV): sequencing the most valuable type-strain genomes for metagenomic binning, comparative biology and taxonomic classification.</title>
        <authorList>
            <person name="Goeker M."/>
        </authorList>
    </citation>
    <scope>NUCLEOTIDE SEQUENCE [LARGE SCALE GENOMIC DNA]</scope>
    <source>
        <strain evidence="3 4">DSM 44717</strain>
    </source>
</reference>
<proteinExistence type="inferred from homology"/>
<dbReference type="EMBL" id="QGTL01000016">
    <property type="protein sequence ID" value="PWV68940.1"/>
    <property type="molecule type" value="Genomic_DNA"/>
</dbReference>
<feature type="signal peptide" evidence="2">
    <location>
        <begin position="1"/>
        <end position="37"/>
    </location>
</feature>
<dbReference type="InterPro" id="IPR019405">
    <property type="entry name" value="Lactonase_7-beta_prop"/>
</dbReference>
<keyword evidence="2" id="KW-0732">Signal</keyword>
<dbReference type="InterPro" id="IPR050282">
    <property type="entry name" value="Cycloisomerase_2"/>
</dbReference>
<dbReference type="PANTHER" id="PTHR30344">
    <property type="entry name" value="6-PHOSPHOGLUCONOLACTONASE-RELATED"/>
    <property type="match status" value="1"/>
</dbReference>
<feature type="chain" id="PRO_5016262797" evidence="2">
    <location>
        <begin position="38"/>
        <end position="324"/>
    </location>
</feature>
<sequence>MRIREHHVGRRARRASLGVLAVTAALLMAAPASPAHGAPGADYLYVAGSASDRLLGYRVGPEALPRLVADVATGFGNLSVKESADHRFLYVLTIAPTRRGAAVAIGPVGSPAGGPVPMPVVSPDSLNVYVSNYAAGSVTRFELRADSTVSPARETMRTGGGPVSPSFSPDGQYLYTANEHTSSVSVFRQQPSTGALVEVAGSPFPATGLTPHGIGLSPDGRFLYTPNALTNDISGFAVEPDGALRPLPGSPFPGGPVGTLPGQVFVSSDGQRLYAVDLAGTSPAPAAALRSYRIAPDGTLTPDPAPAVGTGLLFSAASMLVAGR</sequence>
<evidence type="ECO:0000256" key="2">
    <source>
        <dbReference type="SAM" id="SignalP"/>
    </source>
</evidence>
<comment type="caution">
    <text evidence="3">The sequence shown here is derived from an EMBL/GenBank/DDBJ whole genome shotgun (WGS) entry which is preliminary data.</text>
</comment>
<dbReference type="Proteomes" id="UP000246410">
    <property type="component" value="Unassembled WGS sequence"/>
</dbReference>
<dbReference type="GO" id="GO:0017057">
    <property type="term" value="F:6-phosphogluconolactonase activity"/>
    <property type="evidence" value="ECO:0007669"/>
    <property type="project" value="TreeGrafter"/>
</dbReference>
<dbReference type="GO" id="GO:0016853">
    <property type="term" value="F:isomerase activity"/>
    <property type="evidence" value="ECO:0007669"/>
    <property type="project" value="UniProtKB-KW"/>
</dbReference>
<evidence type="ECO:0000313" key="4">
    <source>
        <dbReference type="Proteomes" id="UP000246410"/>
    </source>
</evidence>
<name>A0A317N301_9NOCA</name>
<dbReference type="AlphaFoldDB" id="A0A317N301"/>